<reference evidence="1" key="1">
    <citation type="submission" date="2014-11" db="EMBL/GenBank/DDBJ databases">
        <authorList>
            <person name="Amaro Gonzalez C."/>
        </authorList>
    </citation>
    <scope>NUCLEOTIDE SEQUENCE</scope>
</reference>
<dbReference type="AlphaFoldDB" id="A0A0E9VAQ7"/>
<proteinExistence type="predicted"/>
<sequence>MGAWLCKQSQTRGKGGILLVIAAGELTLEQ</sequence>
<name>A0A0E9VAQ7_ANGAN</name>
<protein>
    <submittedName>
        <fullName evidence="1">Uncharacterized protein</fullName>
    </submittedName>
</protein>
<evidence type="ECO:0000313" key="1">
    <source>
        <dbReference type="EMBL" id="JAH74545.1"/>
    </source>
</evidence>
<accession>A0A0E9VAQ7</accession>
<reference evidence="1" key="2">
    <citation type="journal article" date="2015" name="Fish Shellfish Immunol.">
        <title>Early steps in the European eel (Anguilla anguilla)-Vibrio vulnificus interaction in the gills: Role of the RtxA13 toxin.</title>
        <authorList>
            <person name="Callol A."/>
            <person name="Pajuelo D."/>
            <person name="Ebbesson L."/>
            <person name="Teles M."/>
            <person name="MacKenzie S."/>
            <person name="Amaro C."/>
        </authorList>
    </citation>
    <scope>NUCLEOTIDE SEQUENCE</scope>
</reference>
<dbReference type="EMBL" id="GBXM01034032">
    <property type="protein sequence ID" value="JAH74545.1"/>
    <property type="molecule type" value="Transcribed_RNA"/>
</dbReference>
<organism evidence="1">
    <name type="scientific">Anguilla anguilla</name>
    <name type="common">European freshwater eel</name>
    <name type="synonym">Muraena anguilla</name>
    <dbReference type="NCBI Taxonomy" id="7936"/>
    <lineage>
        <taxon>Eukaryota</taxon>
        <taxon>Metazoa</taxon>
        <taxon>Chordata</taxon>
        <taxon>Craniata</taxon>
        <taxon>Vertebrata</taxon>
        <taxon>Euteleostomi</taxon>
        <taxon>Actinopterygii</taxon>
        <taxon>Neopterygii</taxon>
        <taxon>Teleostei</taxon>
        <taxon>Anguilliformes</taxon>
        <taxon>Anguillidae</taxon>
        <taxon>Anguilla</taxon>
    </lineage>
</organism>